<dbReference type="Gene3D" id="3.30.1540.20">
    <property type="entry name" value="MutL, C-terminal domain, dimerisation subdomain"/>
    <property type="match status" value="1"/>
</dbReference>
<dbReference type="SUPFAM" id="SSF118116">
    <property type="entry name" value="DNA mismatch repair protein MutL"/>
    <property type="match status" value="1"/>
</dbReference>
<feature type="compositionally biased region" description="Polar residues" evidence="6">
    <location>
        <begin position="346"/>
        <end position="357"/>
    </location>
</feature>
<dbReference type="InterPro" id="IPR014762">
    <property type="entry name" value="DNA_mismatch_repair_CS"/>
</dbReference>
<dbReference type="HAMAP" id="MF_00149">
    <property type="entry name" value="DNA_mis_repair"/>
    <property type="match status" value="1"/>
</dbReference>
<dbReference type="CDD" id="cd16926">
    <property type="entry name" value="HATPase_MutL-MLH-PMS-like"/>
    <property type="match status" value="1"/>
</dbReference>
<dbReference type="Pfam" id="PF01119">
    <property type="entry name" value="DNA_mis_repair"/>
    <property type="match status" value="1"/>
</dbReference>
<dbReference type="PANTHER" id="PTHR10073:SF12">
    <property type="entry name" value="DNA MISMATCH REPAIR PROTEIN MLH1"/>
    <property type="match status" value="1"/>
</dbReference>
<evidence type="ECO:0000256" key="1">
    <source>
        <dbReference type="ARBA" id="ARBA00006082"/>
    </source>
</evidence>
<dbReference type="PROSITE" id="PS00058">
    <property type="entry name" value="DNA_MISMATCH_REPAIR_1"/>
    <property type="match status" value="1"/>
</dbReference>
<dbReference type="InterPro" id="IPR042120">
    <property type="entry name" value="MutL_C_dimsub"/>
</dbReference>
<dbReference type="SUPFAM" id="SSF54211">
    <property type="entry name" value="Ribosomal protein S5 domain 2-like"/>
    <property type="match status" value="1"/>
</dbReference>
<dbReference type="Gene3D" id="3.30.230.10">
    <property type="match status" value="1"/>
</dbReference>
<dbReference type="InterPro" id="IPR042121">
    <property type="entry name" value="MutL_C_regsub"/>
</dbReference>
<evidence type="ECO:0000259" key="7">
    <source>
        <dbReference type="SMART" id="SM00853"/>
    </source>
</evidence>
<evidence type="ECO:0000313" key="9">
    <source>
        <dbReference type="EMBL" id="ODS31894.1"/>
    </source>
</evidence>
<dbReference type="AlphaFoldDB" id="A0A1E3XA97"/>
<dbReference type="InterPro" id="IPR020568">
    <property type="entry name" value="Ribosomal_Su5_D2-typ_SF"/>
</dbReference>
<dbReference type="PANTHER" id="PTHR10073">
    <property type="entry name" value="DNA MISMATCH REPAIR PROTEIN MLH, PMS, MUTL"/>
    <property type="match status" value="1"/>
</dbReference>
<evidence type="ECO:0000313" key="10">
    <source>
        <dbReference type="Proteomes" id="UP000094056"/>
    </source>
</evidence>
<feature type="domain" description="DNA mismatch repair protein S5" evidence="8">
    <location>
        <begin position="209"/>
        <end position="327"/>
    </location>
</feature>
<dbReference type="Gene3D" id="3.30.1370.100">
    <property type="entry name" value="MutL, C-terminal domain, regulatory subdomain"/>
    <property type="match status" value="1"/>
</dbReference>
<dbReference type="InterPro" id="IPR020667">
    <property type="entry name" value="DNA_mismatch_repair_MutL"/>
</dbReference>
<dbReference type="InterPro" id="IPR002099">
    <property type="entry name" value="MutL/Mlh/PMS"/>
</dbReference>
<dbReference type="FunFam" id="3.30.565.10:FF:000003">
    <property type="entry name" value="DNA mismatch repair endonuclease MutL"/>
    <property type="match status" value="1"/>
</dbReference>
<dbReference type="GO" id="GO:0030983">
    <property type="term" value="F:mismatched DNA binding"/>
    <property type="evidence" value="ECO:0007669"/>
    <property type="project" value="InterPro"/>
</dbReference>
<dbReference type="GO" id="GO:0005524">
    <property type="term" value="F:ATP binding"/>
    <property type="evidence" value="ECO:0007669"/>
    <property type="project" value="InterPro"/>
</dbReference>
<dbReference type="InterPro" id="IPR014721">
    <property type="entry name" value="Ribsml_uS5_D2-typ_fold_subgr"/>
</dbReference>
<dbReference type="SUPFAM" id="SSF55874">
    <property type="entry name" value="ATPase domain of HSP90 chaperone/DNA topoisomerase II/histidine kinase"/>
    <property type="match status" value="1"/>
</dbReference>
<dbReference type="PATRIC" id="fig|1872076.5.peg.3519"/>
<dbReference type="SMART" id="SM01340">
    <property type="entry name" value="DNA_mis_repair"/>
    <property type="match status" value="1"/>
</dbReference>
<dbReference type="NCBIfam" id="TIGR00585">
    <property type="entry name" value="mutl"/>
    <property type="match status" value="1"/>
</dbReference>
<dbReference type="InterPro" id="IPR036890">
    <property type="entry name" value="HATPase_C_sf"/>
</dbReference>
<dbReference type="GO" id="GO:0032300">
    <property type="term" value="C:mismatch repair complex"/>
    <property type="evidence" value="ECO:0007669"/>
    <property type="project" value="InterPro"/>
</dbReference>
<comment type="caution">
    <text evidence="9">The sequence shown here is derived from an EMBL/GenBank/DDBJ whole genome shotgun (WGS) entry which is preliminary data.</text>
</comment>
<feature type="region of interest" description="Disordered" evidence="6">
    <location>
        <begin position="338"/>
        <end position="357"/>
    </location>
</feature>
<evidence type="ECO:0000256" key="3">
    <source>
        <dbReference type="ARBA" id="ARBA00022763"/>
    </source>
</evidence>
<dbReference type="Pfam" id="PF13589">
    <property type="entry name" value="HATPase_c_3"/>
    <property type="match status" value="1"/>
</dbReference>
<reference evidence="9 10" key="1">
    <citation type="submission" date="2016-07" db="EMBL/GenBank/DDBJ databases">
        <title>Draft genome of Scalindua rubra, obtained from a brine-seawater interface in the Red Sea, sheds light on salt adaptation in anammox bacteria.</title>
        <authorList>
            <person name="Speth D.R."/>
            <person name="Lagkouvardos I."/>
            <person name="Wang Y."/>
            <person name="Qian P.-Y."/>
            <person name="Dutilh B.E."/>
            <person name="Jetten M.S."/>
        </authorList>
    </citation>
    <scope>NUCLEOTIDE SEQUENCE [LARGE SCALE GENOMIC DNA]</scope>
    <source>
        <strain evidence="9">BSI-1</strain>
    </source>
</reference>
<feature type="domain" description="MutL C-terminal dimerisation" evidence="7">
    <location>
        <begin position="428"/>
        <end position="570"/>
    </location>
</feature>
<dbReference type="CDD" id="cd00782">
    <property type="entry name" value="MutL_Trans"/>
    <property type="match status" value="1"/>
</dbReference>
<proteinExistence type="inferred from homology"/>
<dbReference type="InterPro" id="IPR013507">
    <property type="entry name" value="DNA_mismatch_S5_2-like"/>
</dbReference>
<dbReference type="GO" id="GO:0006298">
    <property type="term" value="P:mismatch repair"/>
    <property type="evidence" value="ECO:0007669"/>
    <property type="project" value="UniProtKB-UniRule"/>
</dbReference>
<protein>
    <recommendedName>
        <fullName evidence="2 5">DNA mismatch repair protein MutL</fullName>
    </recommendedName>
</protein>
<evidence type="ECO:0000256" key="4">
    <source>
        <dbReference type="ARBA" id="ARBA00023204"/>
    </source>
</evidence>
<accession>A0A1E3XA97</accession>
<dbReference type="Gene3D" id="3.30.565.10">
    <property type="entry name" value="Histidine kinase-like ATPase, C-terminal domain"/>
    <property type="match status" value="1"/>
</dbReference>
<keyword evidence="4 5" id="KW-0234">DNA repair</keyword>
<dbReference type="InterPro" id="IPR014790">
    <property type="entry name" value="MutL_C"/>
</dbReference>
<name>A0A1E3XA97_9BACT</name>
<keyword evidence="3 5" id="KW-0227">DNA damage</keyword>
<comment type="function">
    <text evidence="5">This protein is involved in the repair of mismatches in DNA. It is required for dam-dependent methyl-directed DNA mismatch repair. May act as a 'molecular matchmaker', a protein that promotes the formation of a stable complex between two or more DNA-binding proteins in an ATP-dependent manner without itself being part of a final effector complex.</text>
</comment>
<dbReference type="Pfam" id="PF08676">
    <property type="entry name" value="MutL_C"/>
    <property type="match status" value="1"/>
</dbReference>
<dbReference type="EMBL" id="MAYW01000088">
    <property type="protein sequence ID" value="ODS31894.1"/>
    <property type="molecule type" value="Genomic_DNA"/>
</dbReference>
<comment type="similarity">
    <text evidence="1 5">Belongs to the DNA mismatch repair MutL/HexB family.</text>
</comment>
<gene>
    <name evidence="5" type="primary">mutL</name>
    <name evidence="9" type="ORF">SCARUB_02974</name>
</gene>
<sequence>MPKIKILPLTVVTKIAAGEVIERPVSVLKELIENSIDAGATHIEIQLEDGGKKLIRVSDNGIGMDKDDVELAFVSHATSKLLSDDDLFSVNTLGFRGEALPSIGAISQTRIISRTKSALIGSEIRIEGGKLHKIKEKGSPEGTQVDVRNLFYNTPVRRKFLKSTHTEMAHISEMVTRFTLAYPNIHFNTIHNGKNVLTLPPANDLKERITTIFGNEIGKNLITINSKEPNVSIYGYVLPPTHNRPNTKMQFIFLNGRYIRDNIISHAINAAYQNLLMSKRSPIVFVLLQVDTRDIDVNVHPTKIEVRFKNAGLIHDQIYSTIHSALIRTELHSPLKVTSQDKHASIETSPETATTRSAPVGNFKARHAWDKDILSHEKKESVMKSMSDFFSKSLNKKDPYHKDEHKQSYLQPSEDEYSFKQVSTFTSYIQIHNSYIVEETADGLNIIDQHALHEIVLYHEIWEQIKSSKLAVQKLLIPELTELTPRDYVTIISLKKELGTLGMEIEEFGKSTIAIRTHPQILKNLDFHELIQSVLEEVDSDEIKGETDNILRKIVKIMACKGAVKAGQKLASQEIVSLLEKRKDGIVTDFCPHGRPTTLEFKMSELEKQFKRK</sequence>
<organism evidence="9 10">
    <name type="scientific">Candidatus Scalindua rubra</name>
    <dbReference type="NCBI Taxonomy" id="1872076"/>
    <lineage>
        <taxon>Bacteria</taxon>
        <taxon>Pseudomonadati</taxon>
        <taxon>Planctomycetota</taxon>
        <taxon>Candidatus Brocadiia</taxon>
        <taxon>Candidatus Brocadiales</taxon>
        <taxon>Candidatus Scalinduaceae</taxon>
        <taxon>Candidatus Scalindua</taxon>
    </lineage>
</organism>
<dbReference type="InterPro" id="IPR037198">
    <property type="entry name" value="MutL_C_sf"/>
</dbReference>
<evidence type="ECO:0000256" key="6">
    <source>
        <dbReference type="SAM" id="MobiDB-lite"/>
    </source>
</evidence>
<dbReference type="InterPro" id="IPR038973">
    <property type="entry name" value="MutL/Mlh/Pms-like"/>
</dbReference>
<evidence type="ECO:0000256" key="5">
    <source>
        <dbReference type="HAMAP-Rule" id="MF_00149"/>
    </source>
</evidence>
<dbReference type="Proteomes" id="UP000094056">
    <property type="component" value="Unassembled WGS sequence"/>
</dbReference>
<dbReference type="SMART" id="SM00853">
    <property type="entry name" value="MutL_C"/>
    <property type="match status" value="1"/>
</dbReference>
<dbReference type="GO" id="GO:0016887">
    <property type="term" value="F:ATP hydrolysis activity"/>
    <property type="evidence" value="ECO:0007669"/>
    <property type="project" value="InterPro"/>
</dbReference>
<evidence type="ECO:0000256" key="2">
    <source>
        <dbReference type="ARBA" id="ARBA00021975"/>
    </source>
</evidence>
<evidence type="ECO:0000259" key="8">
    <source>
        <dbReference type="SMART" id="SM01340"/>
    </source>
</evidence>
<dbReference type="GO" id="GO:0140664">
    <property type="term" value="F:ATP-dependent DNA damage sensor activity"/>
    <property type="evidence" value="ECO:0007669"/>
    <property type="project" value="InterPro"/>
</dbReference>